<dbReference type="OrthoDB" id="3256444at2759"/>
<dbReference type="Proteomes" id="UP000823399">
    <property type="component" value="Unassembled WGS sequence"/>
</dbReference>
<dbReference type="GeneID" id="64694111"/>
<accession>A0A9P7JNV6</accession>
<organism evidence="1 2">
    <name type="scientific">Suillus discolor</name>
    <dbReference type="NCBI Taxonomy" id="1912936"/>
    <lineage>
        <taxon>Eukaryota</taxon>
        <taxon>Fungi</taxon>
        <taxon>Dikarya</taxon>
        <taxon>Basidiomycota</taxon>
        <taxon>Agaricomycotina</taxon>
        <taxon>Agaricomycetes</taxon>
        <taxon>Agaricomycetidae</taxon>
        <taxon>Boletales</taxon>
        <taxon>Suillineae</taxon>
        <taxon>Suillaceae</taxon>
        <taxon>Suillus</taxon>
    </lineage>
</organism>
<evidence type="ECO:0000313" key="1">
    <source>
        <dbReference type="EMBL" id="KAG2093905.1"/>
    </source>
</evidence>
<reference evidence="1" key="1">
    <citation type="journal article" date="2020" name="New Phytol.">
        <title>Comparative genomics reveals dynamic genome evolution in host specialist ectomycorrhizal fungi.</title>
        <authorList>
            <person name="Lofgren L.A."/>
            <person name="Nguyen N.H."/>
            <person name="Vilgalys R."/>
            <person name="Ruytinx J."/>
            <person name="Liao H.L."/>
            <person name="Branco S."/>
            <person name="Kuo A."/>
            <person name="LaButti K."/>
            <person name="Lipzen A."/>
            <person name="Andreopoulos W."/>
            <person name="Pangilinan J."/>
            <person name="Riley R."/>
            <person name="Hundley H."/>
            <person name="Na H."/>
            <person name="Barry K."/>
            <person name="Grigoriev I.V."/>
            <person name="Stajich J.E."/>
            <person name="Kennedy P.G."/>
        </authorList>
    </citation>
    <scope>NUCLEOTIDE SEQUENCE</scope>
    <source>
        <strain evidence="1">FC423</strain>
    </source>
</reference>
<proteinExistence type="predicted"/>
<comment type="caution">
    <text evidence="1">The sequence shown here is derived from an EMBL/GenBank/DDBJ whole genome shotgun (WGS) entry which is preliminary data.</text>
</comment>
<dbReference type="EMBL" id="JABBWM010000082">
    <property type="protein sequence ID" value="KAG2093905.1"/>
    <property type="molecule type" value="Genomic_DNA"/>
</dbReference>
<sequence>IVSDTSTCRRHLAFRHVDAYRKWCKANEFASMLPQDIKEHKTAAAIANAQQTSLDSHLKEIPPHKAVVPYTDALFHDAAIEWLISTSQPIQAVDHPSFKNMIDVAARATNGVILPNRNATRCEIMNLFKKQMSKLKECLNVSFAFDIFS</sequence>
<evidence type="ECO:0000313" key="2">
    <source>
        <dbReference type="Proteomes" id="UP000823399"/>
    </source>
</evidence>
<dbReference type="RefSeq" id="XP_041287350.1">
    <property type="nucleotide sequence ID" value="XM_041431852.1"/>
</dbReference>
<feature type="non-terminal residue" evidence="1">
    <location>
        <position position="1"/>
    </location>
</feature>
<gene>
    <name evidence="1" type="ORF">F5147DRAFT_585239</name>
</gene>
<keyword evidence="2" id="KW-1185">Reference proteome</keyword>
<name>A0A9P7JNV6_9AGAM</name>
<dbReference type="AlphaFoldDB" id="A0A9P7JNV6"/>
<protein>
    <submittedName>
        <fullName evidence="1">Uncharacterized protein</fullName>
    </submittedName>
</protein>